<dbReference type="OrthoDB" id="72963at2"/>
<reference evidence="4 5" key="1">
    <citation type="submission" date="2018-05" db="EMBL/GenBank/DDBJ databases">
        <title>Rhodoferax soyangensis sp.nov., isolated from an oligotrophic freshwater lake.</title>
        <authorList>
            <person name="Park M."/>
        </authorList>
    </citation>
    <scope>NUCLEOTIDE SEQUENCE [LARGE SCALE GENOMIC DNA]</scope>
    <source>
        <strain evidence="4 5">IMCC26218</strain>
    </source>
</reference>
<name>A0A3E1RBR3_9BURK</name>
<feature type="domain" description="Excalibur calcium-binding" evidence="2">
    <location>
        <begin position="107"/>
        <end position="141"/>
    </location>
</feature>
<dbReference type="InterPro" id="IPR025392">
    <property type="entry name" value="DUF4124"/>
</dbReference>
<accession>A0A3E1RBR3</accession>
<sequence>MLKSFALALVLAPFLLASTAVAATQIYKCNVNGSVRYQQDPCPSNEVRKQPTVEELNAERQKQLAKDKELPARAKFQAPPLAATEALNEMPTKASASPMPSFQCDGRKYCSQMTSCAEAKYFLAHCPGVKMDGDADGIPCEEQWCAP</sequence>
<evidence type="ECO:0000259" key="2">
    <source>
        <dbReference type="Pfam" id="PF05901"/>
    </source>
</evidence>
<dbReference type="EMBL" id="QFZK01000006">
    <property type="protein sequence ID" value="RFO96796.1"/>
    <property type="molecule type" value="Genomic_DNA"/>
</dbReference>
<feature type="signal peptide" evidence="1">
    <location>
        <begin position="1"/>
        <end position="22"/>
    </location>
</feature>
<feature type="domain" description="DUF4124" evidence="3">
    <location>
        <begin position="15"/>
        <end position="63"/>
    </location>
</feature>
<feature type="chain" id="PRO_5017544731" evidence="1">
    <location>
        <begin position="23"/>
        <end position="147"/>
    </location>
</feature>
<organism evidence="4 5">
    <name type="scientific">Rhodoferax lacus</name>
    <dbReference type="NCBI Taxonomy" id="2184758"/>
    <lineage>
        <taxon>Bacteria</taxon>
        <taxon>Pseudomonadati</taxon>
        <taxon>Pseudomonadota</taxon>
        <taxon>Betaproteobacteria</taxon>
        <taxon>Burkholderiales</taxon>
        <taxon>Comamonadaceae</taxon>
        <taxon>Rhodoferax</taxon>
    </lineage>
</organism>
<keyword evidence="1" id="KW-0732">Signal</keyword>
<evidence type="ECO:0000259" key="3">
    <source>
        <dbReference type="Pfam" id="PF13511"/>
    </source>
</evidence>
<dbReference type="Pfam" id="PF13511">
    <property type="entry name" value="DUF4124"/>
    <property type="match status" value="1"/>
</dbReference>
<keyword evidence="5" id="KW-1185">Reference proteome</keyword>
<comment type="caution">
    <text evidence="4">The sequence shown here is derived from an EMBL/GenBank/DDBJ whole genome shotgun (WGS) entry which is preliminary data.</text>
</comment>
<protein>
    <submittedName>
        <fullName evidence="4">Calcium-binding protein</fullName>
    </submittedName>
</protein>
<gene>
    <name evidence="4" type="ORF">DIC66_11650</name>
</gene>
<dbReference type="Proteomes" id="UP000260665">
    <property type="component" value="Unassembled WGS sequence"/>
</dbReference>
<dbReference type="Pfam" id="PF05901">
    <property type="entry name" value="Excalibur"/>
    <property type="match status" value="1"/>
</dbReference>
<dbReference type="InterPro" id="IPR008613">
    <property type="entry name" value="Excalibur_Ca-bd_domain"/>
</dbReference>
<evidence type="ECO:0000313" key="5">
    <source>
        <dbReference type="Proteomes" id="UP000260665"/>
    </source>
</evidence>
<dbReference type="AlphaFoldDB" id="A0A3E1RBR3"/>
<proteinExistence type="predicted"/>
<dbReference type="RefSeq" id="WP_117177340.1">
    <property type="nucleotide sequence ID" value="NZ_QFZK01000006.1"/>
</dbReference>
<evidence type="ECO:0000313" key="4">
    <source>
        <dbReference type="EMBL" id="RFO96796.1"/>
    </source>
</evidence>
<evidence type="ECO:0000256" key="1">
    <source>
        <dbReference type="SAM" id="SignalP"/>
    </source>
</evidence>